<dbReference type="OrthoDB" id="2015280at2759"/>
<reference evidence="3 4" key="2">
    <citation type="submission" date="2019-04" db="EMBL/GenBank/DDBJ databases">
        <title>The genome sequence of big-headed turtle.</title>
        <authorList>
            <person name="Gong S."/>
        </authorList>
    </citation>
    <scope>NUCLEOTIDE SEQUENCE [LARGE SCALE GENOMIC DNA]</scope>
    <source>
        <strain evidence="3">DO16091913</strain>
        <tissue evidence="3">Muscle</tissue>
    </source>
</reference>
<dbReference type="GO" id="GO:0071555">
    <property type="term" value="P:cell wall organization"/>
    <property type="evidence" value="ECO:0007669"/>
    <property type="project" value="TreeGrafter"/>
</dbReference>
<evidence type="ECO:0000256" key="2">
    <source>
        <dbReference type="SAM" id="SignalP"/>
    </source>
</evidence>
<comment type="similarity">
    <text evidence="1">Belongs to the pectinacetylesterase family. Notum subfamily.</text>
</comment>
<dbReference type="InterPro" id="IPR029058">
    <property type="entry name" value="AB_hydrolase_fold"/>
</dbReference>
<dbReference type="EMBL" id="QXTE01015524">
    <property type="protein sequence ID" value="TFJ95073.1"/>
    <property type="molecule type" value="Genomic_DNA"/>
</dbReference>
<dbReference type="Proteomes" id="UP000297703">
    <property type="component" value="Unassembled WGS sequence"/>
</dbReference>
<organism evidence="3 4">
    <name type="scientific">Platysternon megacephalum</name>
    <name type="common">big-headed turtle</name>
    <dbReference type="NCBI Taxonomy" id="55544"/>
    <lineage>
        <taxon>Eukaryota</taxon>
        <taxon>Metazoa</taxon>
        <taxon>Chordata</taxon>
        <taxon>Craniata</taxon>
        <taxon>Vertebrata</taxon>
        <taxon>Euteleostomi</taxon>
        <taxon>Archelosauria</taxon>
        <taxon>Testudinata</taxon>
        <taxon>Testudines</taxon>
        <taxon>Cryptodira</taxon>
        <taxon>Durocryptodira</taxon>
        <taxon>Testudinoidea</taxon>
        <taxon>Platysternidae</taxon>
        <taxon>Platysternon</taxon>
    </lineage>
</organism>
<name>A0A4D9DJD2_9SAUR</name>
<dbReference type="PANTHER" id="PTHR21562">
    <property type="entry name" value="NOTUM-RELATED"/>
    <property type="match status" value="1"/>
</dbReference>
<feature type="chain" id="PRO_5020029645" evidence="2">
    <location>
        <begin position="23"/>
        <end position="254"/>
    </location>
</feature>
<accession>A0A4D9DJD2</accession>
<dbReference type="Pfam" id="PF03283">
    <property type="entry name" value="PAE"/>
    <property type="match status" value="1"/>
</dbReference>
<gene>
    <name evidence="3" type="ORF">DR999_PMT23534</name>
</gene>
<dbReference type="PANTHER" id="PTHR21562:SF65">
    <property type="entry name" value="PECTIN ACETYLESTERASE"/>
    <property type="match status" value="1"/>
</dbReference>
<proteinExistence type="inferred from homology"/>
<keyword evidence="2" id="KW-0732">Signal</keyword>
<evidence type="ECO:0000313" key="4">
    <source>
        <dbReference type="Proteomes" id="UP000297703"/>
    </source>
</evidence>
<protein>
    <submittedName>
        <fullName evidence="3">Methylmalonate-semialdehyde dehydrogenase</fullName>
    </submittedName>
</protein>
<reference evidence="3 4" key="1">
    <citation type="submission" date="2019-04" db="EMBL/GenBank/DDBJ databases">
        <title>Draft genome of the big-headed turtle Platysternon megacephalum.</title>
        <authorList>
            <person name="Gong S."/>
        </authorList>
    </citation>
    <scope>NUCLEOTIDE SEQUENCE [LARGE SCALE GENOMIC DNA]</scope>
    <source>
        <strain evidence="3">DO16091913</strain>
        <tissue evidence="3">Muscle</tissue>
    </source>
</reference>
<feature type="signal peptide" evidence="2">
    <location>
        <begin position="1"/>
        <end position="22"/>
    </location>
</feature>
<dbReference type="AlphaFoldDB" id="A0A4D9DJD2"/>
<keyword evidence="4" id="KW-1185">Reference proteome</keyword>
<sequence>MATTTFLLLLGFIVILTTPLQAQIPVHFVPISWVQNAILKGAVCLDGTPAAYYYEQGQGDGANNWLVFLQGGGWCVNQTDCFNRATYGGSTGSTKNIRLSIEFEGALSNNQTNNPDFYNWNRVYVPYCDGSSFTGDVEAPDSVTNVTYRGARIFRATMDDLLSRGMNGAQNALLTGVSAGGLASMIHCDRFRGLLPWFARVKCLPIAGYFVHEENLRGSKQFEVAFDALIHLHGSAGMLPPQCTSIMTPSHVSL</sequence>
<evidence type="ECO:0000313" key="3">
    <source>
        <dbReference type="EMBL" id="TFJ95073.1"/>
    </source>
</evidence>
<dbReference type="SUPFAM" id="SSF53474">
    <property type="entry name" value="alpha/beta-Hydrolases"/>
    <property type="match status" value="1"/>
</dbReference>
<dbReference type="GO" id="GO:0052793">
    <property type="term" value="F:pectin acetylesterase activity"/>
    <property type="evidence" value="ECO:0007669"/>
    <property type="project" value="TreeGrafter"/>
</dbReference>
<comment type="caution">
    <text evidence="3">The sequence shown here is derived from an EMBL/GenBank/DDBJ whole genome shotgun (WGS) entry which is preliminary data.</text>
</comment>
<dbReference type="InterPro" id="IPR004963">
    <property type="entry name" value="PAE/NOTUM"/>
</dbReference>
<evidence type="ECO:0000256" key="1">
    <source>
        <dbReference type="ARBA" id="ARBA00010213"/>
    </source>
</evidence>
<dbReference type="STRING" id="55544.A0A4D9DJD2"/>